<dbReference type="RefSeq" id="WP_058318777.1">
    <property type="nucleotide sequence ID" value="NZ_CYSF01000007.1"/>
</dbReference>
<organism evidence="2 3">
    <name type="scientific">Thalassovita mediterranea</name>
    <dbReference type="NCBI Taxonomy" id="340021"/>
    <lineage>
        <taxon>Bacteria</taxon>
        <taxon>Pseudomonadati</taxon>
        <taxon>Pseudomonadota</taxon>
        <taxon>Alphaproteobacteria</taxon>
        <taxon>Rhodobacterales</taxon>
        <taxon>Roseobacteraceae</taxon>
        <taxon>Thalassovita</taxon>
    </lineage>
</organism>
<reference evidence="2 3" key="1">
    <citation type="submission" date="2015-09" db="EMBL/GenBank/DDBJ databases">
        <authorList>
            <consortium name="Swine Surveillance"/>
        </authorList>
    </citation>
    <scope>NUCLEOTIDE SEQUENCE [LARGE SCALE GENOMIC DNA]</scope>
    <source>
        <strain evidence="2 3">CECT 8383</strain>
    </source>
</reference>
<protein>
    <recommendedName>
        <fullName evidence="4">CTP synthetase</fullName>
    </recommendedName>
</protein>
<feature type="transmembrane region" description="Helical" evidence="1">
    <location>
        <begin position="34"/>
        <end position="54"/>
    </location>
</feature>
<dbReference type="STRING" id="340021.TM5383_01922"/>
<gene>
    <name evidence="2" type="ORF">TM5383_01922</name>
</gene>
<dbReference type="EMBL" id="CYSF01000007">
    <property type="protein sequence ID" value="CUH84710.1"/>
    <property type="molecule type" value="Genomic_DNA"/>
</dbReference>
<dbReference type="OrthoDB" id="7510999at2"/>
<keyword evidence="1" id="KW-0812">Transmembrane</keyword>
<evidence type="ECO:0000256" key="1">
    <source>
        <dbReference type="SAM" id="Phobius"/>
    </source>
</evidence>
<keyword evidence="1" id="KW-0472">Membrane</keyword>
<keyword evidence="1" id="KW-1133">Transmembrane helix</keyword>
<dbReference type="AlphaFoldDB" id="A0A0P1GQJ1"/>
<accession>A0A0P1GQJ1</accession>
<evidence type="ECO:0000313" key="3">
    <source>
        <dbReference type="Proteomes" id="UP000051681"/>
    </source>
</evidence>
<keyword evidence="3" id="KW-1185">Reference proteome</keyword>
<evidence type="ECO:0008006" key="4">
    <source>
        <dbReference type="Google" id="ProtNLM"/>
    </source>
</evidence>
<dbReference type="Proteomes" id="UP000051681">
    <property type="component" value="Unassembled WGS sequence"/>
</dbReference>
<name>A0A0P1GQJ1_9RHOB</name>
<sequence>MFRLAAILHLFIGTTLAGSALIVALVTGHDSVSGLVTAALIGFVVSLPATYFVARALFTD</sequence>
<proteinExistence type="predicted"/>
<evidence type="ECO:0000313" key="2">
    <source>
        <dbReference type="EMBL" id="CUH84710.1"/>
    </source>
</evidence>